<evidence type="ECO:0000313" key="3">
    <source>
        <dbReference type="Proteomes" id="UP000749559"/>
    </source>
</evidence>
<keyword evidence="1" id="KW-1133">Transmembrane helix</keyword>
<evidence type="ECO:0008006" key="4">
    <source>
        <dbReference type="Google" id="ProtNLM"/>
    </source>
</evidence>
<dbReference type="AlphaFoldDB" id="A0A8S4PW98"/>
<dbReference type="EMBL" id="CAIIXF020000010">
    <property type="protein sequence ID" value="CAH1797883.1"/>
    <property type="molecule type" value="Genomic_DNA"/>
</dbReference>
<keyword evidence="1" id="KW-0472">Membrane</keyword>
<dbReference type="OrthoDB" id="6115658at2759"/>
<proteinExistence type="predicted"/>
<evidence type="ECO:0000313" key="2">
    <source>
        <dbReference type="EMBL" id="CAH1797883.1"/>
    </source>
</evidence>
<evidence type="ECO:0000256" key="1">
    <source>
        <dbReference type="SAM" id="Phobius"/>
    </source>
</evidence>
<dbReference type="Proteomes" id="UP000749559">
    <property type="component" value="Unassembled WGS sequence"/>
</dbReference>
<reference evidence="2" key="1">
    <citation type="submission" date="2022-03" db="EMBL/GenBank/DDBJ databases">
        <authorList>
            <person name="Martin C."/>
        </authorList>
    </citation>
    <scope>NUCLEOTIDE SEQUENCE</scope>
</reference>
<comment type="caution">
    <text evidence="2">The sequence shown here is derived from an EMBL/GenBank/DDBJ whole genome shotgun (WGS) entry which is preliminary data.</text>
</comment>
<organism evidence="2 3">
    <name type="scientific">Owenia fusiformis</name>
    <name type="common">Polychaete worm</name>
    <dbReference type="NCBI Taxonomy" id="6347"/>
    <lineage>
        <taxon>Eukaryota</taxon>
        <taxon>Metazoa</taxon>
        <taxon>Spiralia</taxon>
        <taxon>Lophotrochozoa</taxon>
        <taxon>Annelida</taxon>
        <taxon>Polychaeta</taxon>
        <taxon>Sedentaria</taxon>
        <taxon>Canalipalpata</taxon>
        <taxon>Sabellida</taxon>
        <taxon>Oweniida</taxon>
        <taxon>Oweniidae</taxon>
        <taxon>Owenia</taxon>
    </lineage>
</organism>
<protein>
    <recommendedName>
        <fullName evidence="4">G-protein coupled receptors family 1 profile domain-containing protein</fullName>
    </recommendedName>
</protein>
<dbReference type="Gene3D" id="1.20.1070.10">
    <property type="entry name" value="Rhodopsin 7-helix transmembrane proteins"/>
    <property type="match status" value="1"/>
</dbReference>
<feature type="transmembrane region" description="Helical" evidence="1">
    <location>
        <begin position="6"/>
        <end position="27"/>
    </location>
</feature>
<feature type="transmembrane region" description="Helical" evidence="1">
    <location>
        <begin position="53"/>
        <end position="76"/>
    </location>
</feature>
<sequence length="152" mass="16907">MSVISIAMIFTTLFNLACYASVVFTVWRITRRMADFNDDEAAKKNQCIKTAKTLVIFVIAYFGQWWAYVFYSFWAFKELPPLWLTLLTATFSNMGGVFNFFAYSSFRKSLVSSGTNSSETNSAPGCTSLASINASMAESNTAIVSTNLQVVD</sequence>
<feature type="transmembrane region" description="Helical" evidence="1">
    <location>
        <begin position="82"/>
        <end position="103"/>
    </location>
</feature>
<keyword evidence="3" id="KW-1185">Reference proteome</keyword>
<accession>A0A8S4PW98</accession>
<name>A0A8S4PW98_OWEFU</name>
<dbReference type="SUPFAM" id="SSF81321">
    <property type="entry name" value="Family A G protein-coupled receptor-like"/>
    <property type="match status" value="1"/>
</dbReference>
<gene>
    <name evidence="2" type="ORF">OFUS_LOCUS22097</name>
</gene>
<keyword evidence="1" id="KW-0812">Transmembrane</keyword>